<sequence length="163" mass="18739">MLKILYLHGLNSKLHADRQKVLEQYSTQIAAPRLDYENDLEILNKFLGQNRKYDVIIGSSAGGLLGFFLANQWQIPALLFNPALSFAQHIPNLPDTQNQTALMQICIGWQDEVVLAQESFNFILEKFSKPSKIHINIRKDMAHPLPIDWFKQEVASFFIKLSR</sequence>
<dbReference type="Pfam" id="PF05728">
    <property type="entry name" value="UPF0227"/>
    <property type="match status" value="1"/>
</dbReference>
<reference evidence="1 2" key="1">
    <citation type="submission" date="2018-09" db="EMBL/GenBank/DDBJ databases">
        <authorList>
            <consortium name="Pathogen Informatics"/>
        </authorList>
    </citation>
    <scope>NUCLEOTIDE SEQUENCE [LARGE SCALE GENOMIC DNA]</scope>
    <source>
        <strain evidence="1 2">OH-22767</strain>
    </source>
</reference>
<protein>
    <submittedName>
        <fullName evidence="1">Esterase YqiA</fullName>
    </submittedName>
</protein>
<dbReference type="OrthoDB" id="1438136at2"/>
<dbReference type="AlphaFoldDB" id="A0A383U4K9"/>
<organism evidence="1 2">
    <name type="scientific">Candidatus Ornithobacterium hominis</name>
    <dbReference type="NCBI Taxonomy" id="2497989"/>
    <lineage>
        <taxon>Bacteria</taxon>
        <taxon>Pseudomonadati</taxon>
        <taxon>Bacteroidota</taxon>
        <taxon>Flavobacteriia</taxon>
        <taxon>Flavobacteriales</taxon>
        <taxon>Weeksellaceae</taxon>
        <taxon>Ornithobacterium</taxon>
    </lineage>
</organism>
<accession>A0A383U4K9</accession>
<dbReference type="InterPro" id="IPR029058">
    <property type="entry name" value="AB_hydrolase_fold"/>
</dbReference>
<evidence type="ECO:0000313" key="2">
    <source>
        <dbReference type="Proteomes" id="UP000262142"/>
    </source>
</evidence>
<evidence type="ECO:0000313" key="1">
    <source>
        <dbReference type="EMBL" id="SZD74091.1"/>
    </source>
</evidence>
<dbReference type="Gene3D" id="3.40.50.1820">
    <property type="entry name" value="alpha/beta hydrolase"/>
    <property type="match status" value="1"/>
</dbReference>
<name>A0A383U4K9_9FLAO</name>
<keyword evidence="2" id="KW-1185">Reference proteome</keyword>
<dbReference type="SUPFAM" id="SSF53474">
    <property type="entry name" value="alpha/beta-Hydrolases"/>
    <property type="match status" value="1"/>
</dbReference>
<gene>
    <name evidence="1" type="ORF">SAMEA104719789_01549</name>
</gene>
<dbReference type="EMBL" id="UNSC01000007">
    <property type="protein sequence ID" value="SZD74091.1"/>
    <property type="molecule type" value="Genomic_DNA"/>
</dbReference>
<dbReference type="RefSeq" id="WP_119059724.1">
    <property type="nucleotide sequence ID" value="NZ_UNSC01000007.1"/>
</dbReference>
<proteinExistence type="predicted"/>
<dbReference type="InterPro" id="IPR008886">
    <property type="entry name" value="UPF0227/Esterase_YqiA"/>
</dbReference>
<dbReference type="Proteomes" id="UP000262142">
    <property type="component" value="Unassembled WGS sequence"/>
</dbReference>